<dbReference type="Gene3D" id="3.30.70.2390">
    <property type="match status" value="1"/>
</dbReference>
<feature type="domain" description="LytR/CpsA/Psr regulator C-terminal" evidence="3">
    <location>
        <begin position="159"/>
        <end position="247"/>
    </location>
</feature>
<reference evidence="4 5" key="1">
    <citation type="submission" date="2016-11" db="EMBL/GenBank/DDBJ databases">
        <authorList>
            <person name="Jaros S."/>
            <person name="Januszkiewicz K."/>
            <person name="Wedrychowicz H."/>
        </authorList>
    </citation>
    <scope>NUCLEOTIDE SEQUENCE [LARGE SCALE GENOMIC DNA]</scope>
    <source>
        <strain evidence="4 5">DSM 44523</strain>
    </source>
</reference>
<keyword evidence="5" id="KW-1185">Reference proteome</keyword>
<name>A0A1M4WA15_STRHI</name>
<dbReference type="EMBL" id="FQVN01000001">
    <property type="protein sequence ID" value="SHE77802.1"/>
    <property type="molecule type" value="Genomic_DNA"/>
</dbReference>
<dbReference type="RefSeq" id="WP_073480075.1">
    <property type="nucleotide sequence ID" value="NZ_FQVN01000001.1"/>
</dbReference>
<proteinExistence type="predicted"/>
<evidence type="ECO:0000256" key="2">
    <source>
        <dbReference type="SAM" id="Phobius"/>
    </source>
</evidence>
<evidence type="ECO:0000259" key="3">
    <source>
        <dbReference type="Pfam" id="PF13399"/>
    </source>
</evidence>
<keyword evidence="2" id="KW-0812">Transmembrane</keyword>
<evidence type="ECO:0000313" key="4">
    <source>
        <dbReference type="EMBL" id="SHE77802.1"/>
    </source>
</evidence>
<feature type="compositionally biased region" description="Low complexity" evidence="1">
    <location>
        <begin position="48"/>
        <end position="61"/>
    </location>
</feature>
<dbReference type="OrthoDB" id="4427486at2"/>
<dbReference type="STRING" id="2017.SAMN05444320_1011057"/>
<feature type="compositionally biased region" description="Polar residues" evidence="1">
    <location>
        <begin position="151"/>
        <end position="161"/>
    </location>
</feature>
<dbReference type="InterPro" id="IPR027381">
    <property type="entry name" value="LytR/CpsA/Psr_C"/>
</dbReference>
<sequence>MSSLEPPTPSRPLRLAAFVLLGISAVAMTFGIVSLTTGDNTTGGQAVSSGSATPGPSGGASPAPPSRTGGGTSGTPGVPGGTGGTDPGGGGTGSGSGQPSGTTQGGGNGQTPGGDSGQQPGNGGQTSSGGNPGQQQGQQPGGGENVHQGGANRSTSRPTLRVYNNSTIEKLAARAAADFRAAGWQVDEVGNYPGGLIPTTTVYYRPGTDEQAAAEEFARQFGVRVEPRFDGISDASPGLIVIVTNDYRGGNAHGVK</sequence>
<feature type="compositionally biased region" description="Gly residues" evidence="1">
    <location>
        <begin position="68"/>
        <end position="132"/>
    </location>
</feature>
<organism evidence="4 5">
    <name type="scientific">Streptoalloteichus hindustanus</name>
    <dbReference type="NCBI Taxonomy" id="2017"/>
    <lineage>
        <taxon>Bacteria</taxon>
        <taxon>Bacillati</taxon>
        <taxon>Actinomycetota</taxon>
        <taxon>Actinomycetes</taxon>
        <taxon>Pseudonocardiales</taxon>
        <taxon>Pseudonocardiaceae</taxon>
        <taxon>Streptoalloteichus</taxon>
    </lineage>
</organism>
<dbReference type="Pfam" id="PF13399">
    <property type="entry name" value="LytR_C"/>
    <property type="match status" value="1"/>
</dbReference>
<dbReference type="Proteomes" id="UP000184501">
    <property type="component" value="Unassembled WGS sequence"/>
</dbReference>
<gene>
    <name evidence="4" type="ORF">SAMN05444320_1011057</name>
</gene>
<feature type="region of interest" description="Disordered" evidence="1">
    <location>
        <begin position="41"/>
        <end position="161"/>
    </location>
</feature>
<feature type="transmembrane region" description="Helical" evidence="2">
    <location>
        <begin position="12"/>
        <end position="33"/>
    </location>
</feature>
<evidence type="ECO:0000256" key="1">
    <source>
        <dbReference type="SAM" id="MobiDB-lite"/>
    </source>
</evidence>
<keyword evidence="2" id="KW-1133">Transmembrane helix</keyword>
<protein>
    <submittedName>
        <fullName evidence="4">LytR cell envelope-related transcriptional attenuator</fullName>
    </submittedName>
</protein>
<keyword evidence="2" id="KW-0472">Membrane</keyword>
<dbReference type="AlphaFoldDB" id="A0A1M4WA15"/>
<accession>A0A1M4WA15</accession>
<evidence type="ECO:0000313" key="5">
    <source>
        <dbReference type="Proteomes" id="UP000184501"/>
    </source>
</evidence>